<protein>
    <submittedName>
        <fullName evidence="1">Uncharacterized protein</fullName>
    </submittedName>
</protein>
<organism evidence="1">
    <name type="scientific">uncultured virus</name>
    <dbReference type="NCBI Taxonomy" id="340016"/>
    <lineage>
        <taxon>Viruses</taxon>
        <taxon>environmental samples</taxon>
    </lineage>
</organism>
<proteinExistence type="predicted"/>
<accession>A0A218MM66</accession>
<dbReference type="EMBL" id="KY052831">
    <property type="protein sequence ID" value="ASF00373.1"/>
    <property type="molecule type" value="Genomic_DNA"/>
</dbReference>
<sequence length="110" mass="11589">MKKILFFKASSTECAGFPADRLIGIEKSADNALDFYFDDVENLAAKAAKVSLTVATDDDTTMKAYLEDLCNEIAFGKTSVITIYDAANDVGFGGGADLFSAVGSIAITNA</sequence>
<reference evidence="1" key="2">
    <citation type="journal article" date="2017" name="Nat. Commun.">
        <title>Single-virus genomics reveals hidden cosmopolitan and abundant viruses.</title>
        <authorList>
            <person name="Martinez-Hernandez F."/>
            <person name="Fornas O."/>
            <person name="Lluesma Gomez M."/>
            <person name="Bolduc B."/>
            <person name="de la Cruz Pena M.J."/>
            <person name="Martinez J.M."/>
            <person name="Anton J."/>
            <person name="Gasol J.M."/>
            <person name="Rosselli R."/>
            <person name="Rodriguez-Valera F."/>
            <person name="Sullivan M.B."/>
            <person name="Acinas S.G."/>
            <person name="Martinez-Garcia M."/>
        </authorList>
    </citation>
    <scope>NUCLEOTIDE SEQUENCE</scope>
</reference>
<reference evidence="1" key="1">
    <citation type="submission" date="2016-10" db="EMBL/GenBank/DDBJ databases">
        <authorList>
            <person name="Varghese N."/>
        </authorList>
    </citation>
    <scope>NUCLEOTIDE SEQUENCE</scope>
</reference>
<evidence type="ECO:0000313" key="1">
    <source>
        <dbReference type="EMBL" id="ASF00373.1"/>
    </source>
</evidence>
<name>A0A218MM66_9VIRU</name>